<dbReference type="InterPro" id="IPR036034">
    <property type="entry name" value="PDZ_sf"/>
</dbReference>
<dbReference type="Gene3D" id="3.30.750.44">
    <property type="match status" value="1"/>
</dbReference>
<name>A0A0R2NZG7_9ACTN</name>
<dbReference type="Pfam" id="PF17820">
    <property type="entry name" value="PDZ_6"/>
    <property type="match status" value="1"/>
</dbReference>
<gene>
    <name evidence="8" type="ORF">ABR60_05570</name>
</gene>
<dbReference type="SMART" id="SM00228">
    <property type="entry name" value="PDZ"/>
    <property type="match status" value="1"/>
</dbReference>
<reference evidence="8 9" key="1">
    <citation type="submission" date="2015-10" db="EMBL/GenBank/DDBJ databases">
        <title>Metagenome-Assembled Genomes uncover a global brackish microbiome.</title>
        <authorList>
            <person name="Hugerth L.W."/>
            <person name="Larsson J."/>
            <person name="Alneberg J."/>
            <person name="Lindh M.V."/>
            <person name="Legrand C."/>
            <person name="Pinhassi J."/>
            <person name="Andersson A.F."/>
        </authorList>
    </citation>
    <scope>NUCLEOTIDE SEQUENCE [LARGE SCALE GENOMIC DNA]</scope>
    <source>
        <strain evidence="8">BACL2 MAG-120802-bin41</strain>
    </source>
</reference>
<evidence type="ECO:0000256" key="4">
    <source>
        <dbReference type="ARBA" id="ARBA00022825"/>
    </source>
</evidence>
<dbReference type="GO" id="GO:0008236">
    <property type="term" value="F:serine-type peptidase activity"/>
    <property type="evidence" value="ECO:0007669"/>
    <property type="project" value="UniProtKB-KW"/>
</dbReference>
<dbReference type="NCBIfam" id="TIGR00225">
    <property type="entry name" value="prc"/>
    <property type="match status" value="1"/>
</dbReference>
<dbReference type="PROSITE" id="PS50106">
    <property type="entry name" value="PDZ"/>
    <property type="match status" value="1"/>
</dbReference>
<organism evidence="8 9">
    <name type="scientific">Actinobacteria bacterium BACL2 MAG-120802-bin41</name>
    <dbReference type="NCBI Taxonomy" id="1655568"/>
    <lineage>
        <taxon>Bacteria</taxon>
        <taxon>Bacillati</taxon>
        <taxon>Actinomycetota</taxon>
        <taxon>Actinomycetes</taxon>
        <taxon>Actinomycetes incertae sedis</taxon>
        <taxon>ac1 cluster</taxon>
    </lineage>
</organism>
<dbReference type="InterPro" id="IPR001478">
    <property type="entry name" value="PDZ"/>
</dbReference>
<dbReference type="CDD" id="cd07560">
    <property type="entry name" value="Peptidase_S41_CPP"/>
    <property type="match status" value="1"/>
</dbReference>
<evidence type="ECO:0000313" key="8">
    <source>
        <dbReference type="EMBL" id="KRO31191.1"/>
    </source>
</evidence>
<feature type="domain" description="PDZ" evidence="7">
    <location>
        <begin position="132"/>
        <end position="202"/>
    </location>
</feature>
<dbReference type="SUPFAM" id="SSF50156">
    <property type="entry name" value="PDZ domain-like"/>
    <property type="match status" value="1"/>
</dbReference>
<dbReference type="Gene3D" id="3.90.226.10">
    <property type="entry name" value="2-enoyl-CoA Hydratase, Chain A, domain 1"/>
    <property type="match status" value="1"/>
</dbReference>
<dbReference type="InterPro" id="IPR005151">
    <property type="entry name" value="Tail-specific_protease"/>
</dbReference>
<dbReference type="SUPFAM" id="SSF52096">
    <property type="entry name" value="ClpP/crotonase"/>
    <property type="match status" value="1"/>
</dbReference>
<dbReference type="GO" id="GO:0030288">
    <property type="term" value="C:outer membrane-bounded periplasmic space"/>
    <property type="evidence" value="ECO:0007669"/>
    <property type="project" value="TreeGrafter"/>
</dbReference>
<keyword evidence="2 5" id="KW-0645">Protease</keyword>
<evidence type="ECO:0000256" key="1">
    <source>
        <dbReference type="ARBA" id="ARBA00009179"/>
    </source>
</evidence>
<comment type="caution">
    <text evidence="8">The sequence shown here is derived from an EMBL/GenBank/DDBJ whole genome shotgun (WGS) entry which is preliminary data.</text>
</comment>
<dbReference type="InterPro" id="IPR029045">
    <property type="entry name" value="ClpP/crotonase-like_dom_sf"/>
</dbReference>
<evidence type="ECO:0000259" key="7">
    <source>
        <dbReference type="PROSITE" id="PS50106"/>
    </source>
</evidence>
<keyword evidence="3 5" id="KW-0378">Hydrolase</keyword>
<dbReference type="PANTHER" id="PTHR32060:SF30">
    <property type="entry name" value="CARBOXY-TERMINAL PROCESSING PROTEASE CTPA"/>
    <property type="match status" value="1"/>
</dbReference>
<comment type="similarity">
    <text evidence="1 5">Belongs to the peptidase S41A family.</text>
</comment>
<keyword evidence="4 5" id="KW-0720">Serine protease</keyword>
<dbReference type="InterPro" id="IPR041489">
    <property type="entry name" value="PDZ_6"/>
</dbReference>
<dbReference type="SMART" id="SM00245">
    <property type="entry name" value="TSPc"/>
    <property type="match status" value="1"/>
</dbReference>
<evidence type="ECO:0000256" key="6">
    <source>
        <dbReference type="SAM" id="MobiDB-lite"/>
    </source>
</evidence>
<feature type="region of interest" description="Disordered" evidence="6">
    <location>
        <begin position="1"/>
        <end position="30"/>
    </location>
</feature>
<accession>A0A0R2NZG7</accession>
<dbReference type="GO" id="GO:0004175">
    <property type="term" value="F:endopeptidase activity"/>
    <property type="evidence" value="ECO:0007669"/>
    <property type="project" value="TreeGrafter"/>
</dbReference>
<dbReference type="PANTHER" id="PTHR32060">
    <property type="entry name" value="TAIL-SPECIFIC PROTEASE"/>
    <property type="match status" value="1"/>
</dbReference>
<evidence type="ECO:0000313" key="9">
    <source>
        <dbReference type="Proteomes" id="UP000053941"/>
    </source>
</evidence>
<dbReference type="GO" id="GO:0007165">
    <property type="term" value="P:signal transduction"/>
    <property type="evidence" value="ECO:0007669"/>
    <property type="project" value="TreeGrafter"/>
</dbReference>
<dbReference type="Proteomes" id="UP000053941">
    <property type="component" value="Unassembled WGS sequence"/>
</dbReference>
<dbReference type="EMBL" id="LIAS01000014">
    <property type="protein sequence ID" value="KRO31191.1"/>
    <property type="molecule type" value="Genomic_DNA"/>
</dbReference>
<evidence type="ECO:0000256" key="2">
    <source>
        <dbReference type="ARBA" id="ARBA00022670"/>
    </source>
</evidence>
<proteinExistence type="inferred from homology"/>
<dbReference type="AlphaFoldDB" id="A0A0R2NZG7"/>
<evidence type="ECO:0000256" key="3">
    <source>
        <dbReference type="ARBA" id="ARBA00022801"/>
    </source>
</evidence>
<dbReference type="Gene3D" id="2.30.42.10">
    <property type="match status" value="1"/>
</dbReference>
<dbReference type="InterPro" id="IPR004447">
    <property type="entry name" value="Peptidase_S41A"/>
</dbReference>
<evidence type="ECO:0000256" key="5">
    <source>
        <dbReference type="RuleBase" id="RU004404"/>
    </source>
</evidence>
<dbReference type="Pfam" id="PF03572">
    <property type="entry name" value="Peptidase_S41"/>
    <property type="match status" value="1"/>
</dbReference>
<protein>
    <recommendedName>
        <fullName evidence="7">PDZ domain-containing protein</fullName>
    </recommendedName>
</protein>
<dbReference type="GO" id="GO:0006508">
    <property type="term" value="P:proteolysis"/>
    <property type="evidence" value="ECO:0007669"/>
    <property type="project" value="UniProtKB-KW"/>
</dbReference>
<sequence length="423" mass="44759">MSDKKKSPASKRAVIGGRTRKLDSVPPKTKTISEVDLSKVVDSPRTSDNQQKATNPDLLRKTLIAILITSLVFAIGIQVGESRNSSSVDEAIRSVIESSAKEIDRDVLERAAIEGVLKASGDEWANYFPREALEIFEAQSSNSFTGIGIYLSKSRGGVIRISSIQEGSPAANSDLAIGDELLEVNGTQVTGASLASTVALIRADIGDRVDLLVARAEKKILATIKAGKVQAKSVELTQVTSSVALLEIASFISGTAIEVSRVLQSANYASGVIIDLRNNSGGLLQEAVDVAELFIGNGIIVSYKVNESEKVFRATNSNPIKVPVVVIINRNTASSAEILAGAFQDRNRGVVIGERSYGKGSVQELISLDDGSKLELTVALFLTPSGRIIEEVGITPDLAVTPGEIGLKSLQVLGGLASFISKE</sequence>